<dbReference type="EMBL" id="KL142393">
    <property type="protein sequence ID" value="KDR71349.1"/>
    <property type="molecule type" value="Genomic_DNA"/>
</dbReference>
<dbReference type="Proteomes" id="UP000027222">
    <property type="component" value="Unassembled WGS sequence"/>
</dbReference>
<gene>
    <name evidence="1" type="ORF">GALMADRAFT_799462</name>
</gene>
<proteinExistence type="predicted"/>
<keyword evidence="2" id="KW-1185">Reference proteome</keyword>
<evidence type="ECO:0000313" key="1">
    <source>
        <dbReference type="EMBL" id="KDR71349.1"/>
    </source>
</evidence>
<sequence length="57" mass="6409">MIRLLIECMFIDRPWHHMHCNLPASSLAHPGTALLLKNSLNVIPAVLRIWCQGSSTT</sequence>
<dbReference type="AlphaFoldDB" id="A0A067SUH0"/>
<accession>A0A067SUH0</accession>
<organism evidence="1 2">
    <name type="scientific">Galerina marginata (strain CBS 339.88)</name>
    <dbReference type="NCBI Taxonomy" id="685588"/>
    <lineage>
        <taxon>Eukaryota</taxon>
        <taxon>Fungi</taxon>
        <taxon>Dikarya</taxon>
        <taxon>Basidiomycota</taxon>
        <taxon>Agaricomycotina</taxon>
        <taxon>Agaricomycetes</taxon>
        <taxon>Agaricomycetidae</taxon>
        <taxon>Agaricales</taxon>
        <taxon>Agaricineae</taxon>
        <taxon>Strophariaceae</taxon>
        <taxon>Galerina</taxon>
    </lineage>
</organism>
<dbReference type="HOGENOM" id="CLU_2996629_0_0_1"/>
<name>A0A067SUH0_GALM3</name>
<protein>
    <submittedName>
        <fullName evidence="1">Uncharacterized protein</fullName>
    </submittedName>
</protein>
<evidence type="ECO:0000313" key="2">
    <source>
        <dbReference type="Proteomes" id="UP000027222"/>
    </source>
</evidence>
<reference evidence="2" key="1">
    <citation type="journal article" date="2014" name="Proc. Natl. Acad. Sci. U.S.A.">
        <title>Extensive sampling of basidiomycete genomes demonstrates inadequacy of the white-rot/brown-rot paradigm for wood decay fungi.</title>
        <authorList>
            <person name="Riley R."/>
            <person name="Salamov A.A."/>
            <person name="Brown D.W."/>
            <person name="Nagy L.G."/>
            <person name="Floudas D."/>
            <person name="Held B.W."/>
            <person name="Levasseur A."/>
            <person name="Lombard V."/>
            <person name="Morin E."/>
            <person name="Otillar R."/>
            <person name="Lindquist E.A."/>
            <person name="Sun H."/>
            <person name="LaButti K.M."/>
            <person name="Schmutz J."/>
            <person name="Jabbour D."/>
            <person name="Luo H."/>
            <person name="Baker S.E."/>
            <person name="Pisabarro A.G."/>
            <person name="Walton J.D."/>
            <person name="Blanchette R.A."/>
            <person name="Henrissat B."/>
            <person name="Martin F."/>
            <person name="Cullen D."/>
            <person name="Hibbett D.S."/>
            <person name="Grigoriev I.V."/>
        </authorList>
    </citation>
    <scope>NUCLEOTIDE SEQUENCE [LARGE SCALE GENOMIC DNA]</scope>
    <source>
        <strain evidence="2">CBS 339.88</strain>
    </source>
</reference>